<sequence length="254" mass="28700">MLLFWRKTEEVCYNEMMERINGGFRMYDVRKWRHVFKLDPNKAISDEALERICESGTDAVIVGGTDGVTLENVLELMARIRRFSVPCVLEIVNVEAVTPGFDFYFIPTVLNSGQTKWMMGLHHEAIKQFGELMNWDEILMEGYCILNPECKAAVLTEANANLSAEDVVAYARIAENMYKLPIFYLEYSGTYGNVQTVQQVKQALSHTQLFYGGGIETPEQAKEMAQYADTIVVGNAVYHDLSRALGTVQAVKVV</sequence>
<keyword evidence="2 10" id="KW-0808">Transferase</keyword>
<dbReference type="PANTHER" id="PTHR40029">
    <property type="match status" value="1"/>
</dbReference>
<dbReference type="PATRIC" id="fig|294699.3.peg.707"/>
<feature type="binding site" evidence="10">
    <location>
        <begin position="234"/>
        <end position="235"/>
    </location>
    <ligand>
        <name>sn-glycerol 1-phosphate</name>
        <dbReference type="ChEBI" id="CHEBI:57685"/>
    </ligand>
</feature>
<feature type="binding site" evidence="10">
    <location>
        <position position="65"/>
    </location>
    <ligand>
        <name>Mg(2+)</name>
        <dbReference type="ChEBI" id="CHEBI:18420"/>
    </ligand>
</feature>
<dbReference type="UniPathway" id="UPA00940"/>
<reference evidence="11 12" key="1">
    <citation type="journal article" date="2006" name="Syst. Appl. Microbiol.">
        <title>Anoxybacillus amylolyticus sp. nov., a thermophilic amylase producing bacterium isolated from Mount Rittmann (Antarctica).</title>
        <authorList>
            <person name="Poli A."/>
            <person name="Esposito E."/>
            <person name="Lama L."/>
            <person name="Orlando P."/>
            <person name="Nicolaus G."/>
            <person name="de Appolonia F."/>
            <person name="Gambacorta A."/>
            <person name="Nicolaus B."/>
        </authorList>
    </citation>
    <scope>NUCLEOTIDE SEQUENCE [LARGE SCALE GENOMIC DNA]</scope>
    <source>
        <strain evidence="11 12">DSM 15939</strain>
    </source>
</reference>
<proteinExistence type="inferred from homology"/>
<feature type="binding site" evidence="10">
    <location>
        <position position="37"/>
    </location>
    <ligand>
        <name>sn-glycerol 1-phosphate</name>
        <dbReference type="ChEBI" id="CHEBI:57685"/>
    </ligand>
</feature>
<evidence type="ECO:0000256" key="4">
    <source>
        <dbReference type="ARBA" id="ARBA00022842"/>
    </source>
</evidence>
<evidence type="ECO:0000256" key="2">
    <source>
        <dbReference type="ARBA" id="ARBA00022679"/>
    </source>
</evidence>
<comment type="catalytic activity">
    <reaction evidence="8 10">
        <text>sn-glycerol 1-phosphate + all-trans-heptaprenyl diphosphate = 3-heptaprenyl-sn-glycero-1-phosphate + diphosphate</text>
        <dbReference type="Rhea" id="RHEA:33495"/>
        <dbReference type="ChEBI" id="CHEBI:33019"/>
        <dbReference type="ChEBI" id="CHEBI:57685"/>
        <dbReference type="ChEBI" id="CHEBI:58206"/>
        <dbReference type="ChEBI" id="CHEBI:64781"/>
        <dbReference type="EC" id="2.5.1.n9"/>
    </reaction>
</comment>
<dbReference type="Proteomes" id="UP000076865">
    <property type="component" value="Chromosome"/>
</dbReference>
<evidence type="ECO:0000256" key="8">
    <source>
        <dbReference type="ARBA" id="ARBA00048318"/>
    </source>
</evidence>
<dbReference type="Pfam" id="PF01884">
    <property type="entry name" value="PcrB"/>
    <property type="match status" value="1"/>
</dbReference>
<dbReference type="CDD" id="cd02812">
    <property type="entry name" value="PcrB_like"/>
    <property type="match status" value="1"/>
</dbReference>
<organism evidence="11 12">
    <name type="scientific">Anoxybacteroides amylolyticum</name>
    <dbReference type="NCBI Taxonomy" id="294699"/>
    <lineage>
        <taxon>Bacteria</taxon>
        <taxon>Bacillati</taxon>
        <taxon>Bacillota</taxon>
        <taxon>Bacilli</taxon>
        <taxon>Bacillales</taxon>
        <taxon>Anoxybacillaceae</taxon>
        <taxon>Anoxybacteroides</taxon>
    </lineage>
</organism>
<keyword evidence="12" id="KW-1185">Reference proteome</keyword>
<evidence type="ECO:0000313" key="12">
    <source>
        <dbReference type="Proteomes" id="UP000076865"/>
    </source>
</evidence>
<keyword evidence="7 10" id="KW-1208">Phospholipid metabolism</keyword>
<dbReference type="FunFam" id="3.20.20.390:FF:000001">
    <property type="entry name" value="Heptaprenylglyceryl phosphate synthase"/>
    <property type="match status" value="1"/>
</dbReference>
<dbReference type="GO" id="GO:0000287">
    <property type="term" value="F:magnesium ion binding"/>
    <property type="evidence" value="ECO:0007669"/>
    <property type="project" value="UniProtKB-UniRule"/>
</dbReference>
<dbReference type="NCBIfam" id="TIGR01768">
    <property type="entry name" value="GGGP-family"/>
    <property type="match status" value="1"/>
</dbReference>
<evidence type="ECO:0000256" key="3">
    <source>
        <dbReference type="ARBA" id="ARBA00022723"/>
    </source>
</evidence>
<evidence type="ECO:0000256" key="9">
    <source>
        <dbReference type="ARBA" id="ARBA00066888"/>
    </source>
</evidence>
<dbReference type="AlphaFoldDB" id="A0A160F2M3"/>
<dbReference type="PANTHER" id="PTHR40029:SF2">
    <property type="entry name" value="HEPTAPRENYLGLYCERYL PHOSPHATE SYNTHASE"/>
    <property type="match status" value="1"/>
</dbReference>
<feature type="binding site" evidence="10">
    <location>
        <position position="214"/>
    </location>
    <ligand>
        <name>sn-glycerol 1-phosphate</name>
        <dbReference type="ChEBI" id="CHEBI:57685"/>
    </ligand>
</feature>
<keyword evidence="4 10" id="KW-0460">Magnesium</keyword>
<dbReference type="EMBL" id="CP015438">
    <property type="protein sequence ID" value="ANB59733.1"/>
    <property type="molecule type" value="Genomic_DNA"/>
</dbReference>
<dbReference type="SUPFAM" id="SSF51395">
    <property type="entry name" value="FMN-linked oxidoreductases"/>
    <property type="match status" value="1"/>
</dbReference>
<keyword evidence="6 10" id="KW-0594">Phospholipid biosynthesis</keyword>
<dbReference type="GO" id="GO:0046474">
    <property type="term" value="P:glycerophospholipid biosynthetic process"/>
    <property type="evidence" value="ECO:0007669"/>
    <property type="project" value="UniProtKB-UniRule"/>
</dbReference>
<dbReference type="NCBIfam" id="NF003197">
    <property type="entry name" value="PRK04169.1-1"/>
    <property type="match status" value="1"/>
</dbReference>
<keyword evidence="1 10" id="KW-0444">Lipid biosynthesis</keyword>
<evidence type="ECO:0000256" key="5">
    <source>
        <dbReference type="ARBA" id="ARBA00023098"/>
    </source>
</evidence>
<keyword evidence="3 10" id="KW-0479">Metal-binding</keyword>
<comment type="pathway">
    <text evidence="10">Membrane lipid metabolism; glycerophospholipid metabolism.</text>
</comment>
<protein>
    <recommendedName>
        <fullName evidence="9 10">Heptaprenylglyceryl phosphate synthase</fullName>
        <shortName evidence="10">HepGP synthase</shortName>
        <ecNumber evidence="9 10">2.5.1.n9</ecNumber>
    </recommendedName>
    <alternativeName>
        <fullName evidence="10">Glycerol-1-phosphate heptaprenyltransferase</fullName>
    </alternativeName>
</protein>
<evidence type="ECO:0000256" key="10">
    <source>
        <dbReference type="HAMAP-Rule" id="MF_00112"/>
    </source>
</evidence>
<dbReference type="Gene3D" id="3.20.20.390">
    <property type="entry name" value="FMN-linked oxidoreductases"/>
    <property type="match status" value="1"/>
</dbReference>
<dbReference type="InterPro" id="IPR039074">
    <property type="entry name" value="GGGP/HepGP_synthase_I"/>
</dbReference>
<comment type="similarity">
    <text evidence="10">Belongs to the GGGP/HepGP synthase family. Group I subfamily.</text>
</comment>
<evidence type="ECO:0000256" key="6">
    <source>
        <dbReference type="ARBA" id="ARBA00023209"/>
    </source>
</evidence>
<gene>
    <name evidence="10" type="primary">pcrB</name>
    <name evidence="11" type="ORF">GFC30_711</name>
</gene>
<name>A0A160F2M3_9BACL</name>
<dbReference type="InterPro" id="IPR038597">
    <property type="entry name" value="GGGP/HepGP_synthase_sf"/>
</dbReference>
<dbReference type="KEGG" id="aamy:GFC30_711"/>
<comment type="caution">
    <text evidence="10">Lacks conserved residue(s) required for the propagation of feature annotation.</text>
</comment>
<comment type="subunit">
    <text evidence="10">Homodimer.</text>
</comment>
<dbReference type="EC" id="2.5.1.n9" evidence="9 10"/>
<feature type="binding site" evidence="10">
    <location>
        <begin position="184"/>
        <end position="189"/>
    </location>
    <ligand>
        <name>sn-glycerol 1-phosphate</name>
        <dbReference type="ChEBI" id="CHEBI:57685"/>
    </ligand>
</feature>
<dbReference type="HAMAP" id="MF_00112">
    <property type="entry name" value="GGGP_HepGP_synthase"/>
    <property type="match status" value="1"/>
</dbReference>
<accession>A0A160F2M3</accession>
<comment type="cofactor">
    <cofactor evidence="10">
        <name>Mg(2+)</name>
        <dbReference type="ChEBI" id="CHEBI:18420"/>
    </cofactor>
</comment>
<evidence type="ECO:0000256" key="7">
    <source>
        <dbReference type="ARBA" id="ARBA00023264"/>
    </source>
</evidence>
<comment type="function">
    <text evidence="10">Prenyltransferase that catalyzes in vivo the transfer of the heptaprenyl moiety of heptaprenyl pyrophosphate (HepPP; 35 carbon atoms) to the C3 hydroxyl of sn-glycerol-1-phosphate (G1P), producing heptaprenylglyceryl phosphate (HepGP). This reaction is an ether-bond-formation step in the biosynthesis of archaea-type G1P-based membrane lipids found in Bacillales.</text>
</comment>
<feature type="binding site" evidence="10">
    <location>
        <position position="39"/>
    </location>
    <ligand>
        <name>Mg(2+)</name>
        <dbReference type="ChEBI" id="CHEBI:18420"/>
    </ligand>
</feature>
<evidence type="ECO:0000256" key="1">
    <source>
        <dbReference type="ARBA" id="ARBA00022516"/>
    </source>
</evidence>
<dbReference type="GO" id="GO:0120536">
    <property type="term" value="F:heptaprenylglyceryl phosphate synthase activity"/>
    <property type="evidence" value="ECO:0007669"/>
    <property type="project" value="UniProtKB-ARBA"/>
</dbReference>
<dbReference type="NCBIfam" id="NF003199">
    <property type="entry name" value="PRK04169.1-3"/>
    <property type="match status" value="1"/>
</dbReference>
<evidence type="ECO:0000313" key="11">
    <source>
        <dbReference type="EMBL" id="ANB59733.1"/>
    </source>
</evidence>
<keyword evidence="5 10" id="KW-0443">Lipid metabolism</keyword>
<dbReference type="InterPro" id="IPR008205">
    <property type="entry name" value="GGGP_HepGP_synthase"/>
</dbReference>